<dbReference type="CDD" id="cd03031">
    <property type="entry name" value="GRX_GRX_like"/>
    <property type="match status" value="1"/>
</dbReference>
<sequence length="464" mass="51117">MGCATSKPKVCQKCHESYSPVRRSYSLHAYHPPEKDGDSYHLVALTSSTLGSLKLDLLDHKNYHPIKEEKGDRGDEQQHRGGHHHHNLADVKLRKEEFAMGVVEAKSWSRMIDEKIPKIVPRTPVRTPPGEPETINAWELMEGLEDTSPLKPPPFHHIRSFSFHLGSDQMGHFTADDQPTPRVQENGESTTTLQKPIWLDLAENESNCNSNDTSIVSEFDPEVISTFRKALEELPPANPFHLKPLAGENGQALVGKGPALEAPEDHLVDVENKEVKGSAADTTRGKDRLIVYFTSLRGVRKTYEDCCSVRVILKGLGVKVDERDVSMHSGFKEELKELLGEGWPSSKGGLPKVFIGKKFLGGVDEIKKLNEDGQLEKVVEGCEAVDDGGGGGGGGVGNVVSPCQACGDVRFVPCETCSGSCKVYYEGDYDNDDDEQECEDAEFGFQRCPDCNENGLIRCPICCD</sequence>
<evidence type="ECO:0000259" key="2">
    <source>
        <dbReference type="Pfam" id="PF00462"/>
    </source>
</evidence>
<dbReference type="PANTHER" id="PTHR45669:SF30">
    <property type="entry name" value="OS04G0641300 PROTEIN"/>
    <property type="match status" value="1"/>
</dbReference>
<accession>A0AAV1DQP2</accession>
<dbReference type="Gene3D" id="3.40.30.10">
    <property type="entry name" value="Glutaredoxin"/>
    <property type="match status" value="1"/>
</dbReference>
<feature type="region of interest" description="Disordered" evidence="1">
    <location>
        <begin position="66"/>
        <end position="86"/>
    </location>
</feature>
<protein>
    <submittedName>
        <fullName evidence="3">OLC1v1009531C1</fullName>
    </submittedName>
</protein>
<reference evidence="3" key="1">
    <citation type="submission" date="2023-03" db="EMBL/GenBank/DDBJ databases">
        <authorList>
            <person name="Julca I."/>
        </authorList>
    </citation>
    <scope>NUCLEOTIDE SEQUENCE</scope>
</reference>
<organism evidence="3 4">
    <name type="scientific">Oldenlandia corymbosa var. corymbosa</name>
    <dbReference type="NCBI Taxonomy" id="529605"/>
    <lineage>
        <taxon>Eukaryota</taxon>
        <taxon>Viridiplantae</taxon>
        <taxon>Streptophyta</taxon>
        <taxon>Embryophyta</taxon>
        <taxon>Tracheophyta</taxon>
        <taxon>Spermatophyta</taxon>
        <taxon>Magnoliopsida</taxon>
        <taxon>eudicotyledons</taxon>
        <taxon>Gunneridae</taxon>
        <taxon>Pentapetalae</taxon>
        <taxon>asterids</taxon>
        <taxon>lamiids</taxon>
        <taxon>Gentianales</taxon>
        <taxon>Rubiaceae</taxon>
        <taxon>Rubioideae</taxon>
        <taxon>Spermacoceae</taxon>
        <taxon>Hedyotis-Oldenlandia complex</taxon>
        <taxon>Oldenlandia</taxon>
    </lineage>
</organism>
<dbReference type="InterPro" id="IPR036249">
    <property type="entry name" value="Thioredoxin-like_sf"/>
</dbReference>
<feature type="domain" description="Glutaredoxin" evidence="2">
    <location>
        <begin position="290"/>
        <end position="359"/>
    </location>
</feature>
<evidence type="ECO:0000256" key="1">
    <source>
        <dbReference type="SAM" id="MobiDB-lite"/>
    </source>
</evidence>
<dbReference type="AlphaFoldDB" id="A0AAV1DQP2"/>
<dbReference type="EMBL" id="OX459123">
    <property type="protein sequence ID" value="CAI9109667.1"/>
    <property type="molecule type" value="Genomic_DNA"/>
</dbReference>
<name>A0AAV1DQP2_OLDCO</name>
<dbReference type="InterPro" id="IPR002109">
    <property type="entry name" value="Glutaredoxin"/>
</dbReference>
<feature type="compositionally biased region" description="Basic and acidic residues" evidence="1">
    <location>
        <begin position="66"/>
        <end position="79"/>
    </location>
</feature>
<dbReference type="Proteomes" id="UP001161247">
    <property type="component" value="Chromosome 6"/>
</dbReference>
<evidence type="ECO:0000313" key="3">
    <source>
        <dbReference type="EMBL" id="CAI9109667.1"/>
    </source>
</evidence>
<dbReference type="FunFam" id="3.40.30.10:FF:000273">
    <property type="entry name" value="Glutaredoxin family protein"/>
    <property type="match status" value="1"/>
</dbReference>
<keyword evidence="4" id="KW-1185">Reference proteome</keyword>
<dbReference type="SUPFAM" id="SSF52833">
    <property type="entry name" value="Thioredoxin-like"/>
    <property type="match status" value="1"/>
</dbReference>
<dbReference type="PANTHER" id="PTHR45669">
    <property type="entry name" value="GLUTAREDOXIN DOMAIN-CONTAINING CYSTEINE-RICH PROTEIN CG12206-RELATED"/>
    <property type="match status" value="1"/>
</dbReference>
<gene>
    <name evidence="3" type="ORF">OLC1_LOCUS17510</name>
</gene>
<evidence type="ECO:0000313" key="4">
    <source>
        <dbReference type="Proteomes" id="UP001161247"/>
    </source>
</evidence>
<dbReference type="Pfam" id="PF00462">
    <property type="entry name" value="Glutaredoxin"/>
    <property type="match status" value="1"/>
</dbReference>
<dbReference type="PROSITE" id="PS51354">
    <property type="entry name" value="GLUTAREDOXIN_2"/>
    <property type="match status" value="1"/>
</dbReference>
<dbReference type="Pfam" id="PF23733">
    <property type="entry name" value="GRXCR1-2_C"/>
    <property type="match status" value="1"/>
</dbReference>
<proteinExistence type="predicted"/>